<keyword evidence="2" id="KW-1185">Reference proteome</keyword>
<evidence type="ECO:0000313" key="1">
    <source>
        <dbReference type="EMBL" id="QDT37871.1"/>
    </source>
</evidence>
<gene>
    <name evidence="1" type="ORF">Pan189_22540</name>
</gene>
<dbReference type="KEGG" id="svp:Pan189_22540"/>
<protein>
    <recommendedName>
        <fullName evidence="3">DUF1552 domain-containing protein</fullName>
    </recommendedName>
</protein>
<reference evidence="1 2" key="1">
    <citation type="submission" date="2019-02" db="EMBL/GenBank/DDBJ databases">
        <title>Deep-cultivation of Planctomycetes and their phenomic and genomic characterization uncovers novel biology.</title>
        <authorList>
            <person name="Wiegand S."/>
            <person name="Jogler M."/>
            <person name="Boedeker C."/>
            <person name="Pinto D."/>
            <person name="Vollmers J."/>
            <person name="Rivas-Marin E."/>
            <person name="Kohn T."/>
            <person name="Peeters S.H."/>
            <person name="Heuer A."/>
            <person name="Rast P."/>
            <person name="Oberbeckmann S."/>
            <person name="Bunk B."/>
            <person name="Jeske O."/>
            <person name="Meyerdierks A."/>
            <person name="Storesund J.E."/>
            <person name="Kallscheuer N."/>
            <person name="Luecker S."/>
            <person name="Lage O.M."/>
            <person name="Pohl T."/>
            <person name="Merkel B.J."/>
            <person name="Hornburger P."/>
            <person name="Mueller R.-W."/>
            <person name="Bruemmer F."/>
            <person name="Labrenz M."/>
            <person name="Spormann A.M."/>
            <person name="Op den Camp H."/>
            <person name="Overmann J."/>
            <person name="Amann R."/>
            <person name="Jetten M.S.M."/>
            <person name="Mascher T."/>
            <person name="Medema M.H."/>
            <person name="Devos D.P."/>
            <person name="Kaster A.-K."/>
            <person name="Ovreas L."/>
            <person name="Rohde M."/>
            <person name="Galperin M.Y."/>
            <person name="Jogler C."/>
        </authorList>
    </citation>
    <scope>NUCLEOTIDE SEQUENCE [LARGE SCALE GENOMIC DNA]</scope>
    <source>
        <strain evidence="1 2">Pan189</strain>
    </source>
</reference>
<dbReference type="RefSeq" id="WP_145363955.1">
    <property type="nucleotide sequence ID" value="NZ_CP036268.1"/>
</dbReference>
<accession>A0A517R1Z2</accession>
<dbReference type="Pfam" id="PF07586">
    <property type="entry name" value="HXXSHH"/>
    <property type="match status" value="1"/>
</dbReference>
<dbReference type="Proteomes" id="UP000317318">
    <property type="component" value="Chromosome"/>
</dbReference>
<dbReference type="PROSITE" id="PS51318">
    <property type="entry name" value="TAT"/>
    <property type="match status" value="1"/>
</dbReference>
<sequence>MSRSKYRISRRTVLRSAGVSLALPWMEMMLPTPARAGVRTGAGGAPQRAVFIYTPNGVNQKHWHPEKSGHDYELPSTLEPLKALREDLLLFSGLDRTMRGGTGVHAQAGCCWLTSSPPSEALDNGFPTNVSLDQLIARQVGRDSLFPSIELSCNDRKDIRETRYFESISWIGPGYAANVEKDPRQVFERLFGNPAGDPSHKSILDVVSQDARRLRTKLGRADRFKLDEYLDSVRSIENRIQAAEKFKERDLEIPIERPKSAPERRGEYIRLMGDMIVLAFQLDLTRVATLVIDPERWDTPRMYHGVFDKPQNHHVLTHTKGDEAKEKLAKIDRFHVEQYAYIVERMKQIPEGDGTLLDNSAVVMGSGMGDGRVHSYRDLPVVVAGKLGGHLKTGFHHQFKGYEPIANLWLSLLQASGVEAPRFADSTGVVKEIMA</sequence>
<dbReference type="OrthoDB" id="9146593at2"/>
<evidence type="ECO:0008006" key="3">
    <source>
        <dbReference type="Google" id="ProtNLM"/>
    </source>
</evidence>
<name>A0A517R1Z2_9PLAN</name>
<dbReference type="AlphaFoldDB" id="A0A517R1Z2"/>
<dbReference type="InterPro" id="IPR011447">
    <property type="entry name" value="DUF1552"/>
</dbReference>
<dbReference type="InterPro" id="IPR006311">
    <property type="entry name" value="TAT_signal"/>
</dbReference>
<evidence type="ECO:0000313" key="2">
    <source>
        <dbReference type="Proteomes" id="UP000317318"/>
    </source>
</evidence>
<organism evidence="1 2">
    <name type="scientific">Stratiformator vulcanicus</name>
    <dbReference type="NCBI Taxonomy" id="2527980"/>
    <lineage>
        <taxon>Bacteria</taxon>
        <taxon>Pseudomonadati</taxon>
        <taxon>Planctomycetota</taxon>
        <taxon>Planctomycetia</taxon>
        <taxon>Planctomycetales</taxon>
        <taxon>Planctomycetaceae</taxon>
        <taxon>Stratiformator</taxon>
    </lineage>
</organism>
<proteinExistence type="predicted"/>
<dbReference type="EMBL" id="CP036268">
    <property type="protein sequence ID" value="QDT37871.1"/>
    <property type="molecule type" value="Genomic_DNA"/>
</dbReference>